<name>A0A6M0SY95_CLOBO</name>
<accession>A0A6M0SY95</accession>
<dbReference type="Proteomes" id="UP000473089">
    <property type="component" value="Unassembled WGS sequence"/>
</dbReference>
<proteinExistence type="predicted"/>
<gene>
    <name evidence="1" type="ORF">EXM42_08755</name>
</gene>
<dbReference type="Pfam" id="PF11007">
    <property type="entry name" value="CotJA"/>
    <property type="match status" value="1"/>
</dbReference>
<evidence type="ECO:0000313" key="1">
    <source>
        <dbReference type="EMBL" id="NFA60478.1"/>
    </source>
</evidence>
<dbReference type="InterPro" id="IPR020256">
    <property type="entry name" value="Spore_coat_CotJA"/>
</dbReference>
<protein>
    <submittedName>
        <fullName evidence="1">Spore coat associated protein CotJA</fullName>
    </submittedName>
</protein>
<evidence type="ECO:0000313" key="2">
    <source>
        <dbReference type="Proteomes" id="UP000473089"/>
    </source>
</evidence>
<reference evidence="1 2" key="1">
    <citation type="submission" date="2019-02" db="EMBL/GenBank/DDBJ databases">
        <title>Genome sequencing of Clostridium botulinum clinical isolates.</title>
        <authorList>
            <person name="Brunt J."/>
            <person name="Van Vliet A.H.M."/>
            <person name="Stringer S.C."/>
            <person name="Grant K.A."/>
            <person name="Carter A.C."/>
            <person name="Peck M.W."/>
        </authorList>
    </citation>
    <scope>NUCLEOTIDE SEQUENCE [LARGE SCALE GENOMIC DNA]</scope>
    <source>
        <strain evidence="1 2">R1125/03</strain>
    </source>
</reference>
<organism evidence="1 2">
    <name type="scientific">Clostridium botulinum</name>
    <dbReference type="NCBI Taxonomy" id="1491"/>
    <lineage>
        <taxon>Bacteria</taxon>
        <taxon>Bacillati</taxon>
        <taxon>Bacillota</taxon>
        <taxon>Clostridia</taxon>
        <taxon>Eubacteriales</taxon>
        <taxon>Clostridiaceae</taxon>
        <taxon>Clostridium</taxon>
    </lineage>
</organism>
<dbReference type="EMBL" id="SGJP01000015">
    <property type="protein sequence ID" value="NFA60478.1"/>
    <property type="molecule type" value="Genomic_DNA"/>
</dbReference>
<dbReference type="AlphaFoldDB" id="A0A6M0SY95"/>
<sequence>MKCGKDILGNVENCELARAFICPQKFKRVYKVEKALQRGTLFPDLYRPYKSC</sequence>
<comment type="caution">
    <text evidence="1">The sequence shown here is derived from an EMBL/GenBank/DDBJ whole genome shotgun (WGS) entry which is preliminary data.</text>
</comment>